<evidence type="ECO:0000256" key="5">
    <source>
        <dbReference type="ARBA" id="ARBA00023239"/>
    </source>
</evidence>
<evidence type="ECO:0000256" key="4">
    <source>
        <dbReference type="ARBA" id="ARBA00022833"/>
    </source>
</evidence>
<evidence type="ECO:0000313" key="10">
    <source>
        <dbReference type="Proteomes" id="UP000822688"/>
    </source>
</evidence>
<keyword evidence="5" id="KW-0456">Lyase</keyword>
<keyword evidence="10" id="KW-1185">Reference proteome</keyword>
<accession>A0A8T0GC14</accession>
<evidence type="ECO:0000259" key="8">
    <source>
        <dbReference type="PROSITE" id="PS51144"/>
    </source>
</evidence>
<dbReference type="GO" id="GO:0008270">
    <property type="term" value="F:zinc ion binding"/>
    <property type="evidence" value="ECO:0007669"/>
    <property type="project" value="InterPro"/>
</dbReference>
<dbReference type="Proteomes" id="UP000822688">
    <property type="component" value="Chromosome 11"/>
</dbReference>
<comment type="similarity">
    <text evidence="1">Belongs to the alpha-carbonic anhydrase family.</text>
</comment>
<dbReference type="InterPro" id="IPR001148">
    <property type="entry name" value="CA_dom"/>
</dbReference>
<keyword evidence="3" id="KW-0479">Metal-binding</keyword>
<evidence type="ECO:0000256" key="3">
    <source>
        <dbReference type="ARBA" id="ARBA00022723"/>
    </source>
</evidence>
<organism evidence="9 10">
    <name type="scientific">Ceratodon purpureus</name>
    <name type="common">Fire moss</name>
    <name type="synonym">Dicranum purpureum</name>
    <dbReference type="NCBI Taxonomy" id="3225"/>
    <lineage>
        <taxon>Eukaryota</taxon>
        <taxon>Viridiplantae</taxon>
        <taxon>Streptophyta</taxon>
        <taxon>Embryophyta</taxon>
        <taxon>Bryophyta</taxon>
        <taxon>Bryophytina</taxon>
        <taxon>Bryopsida</taxon>
        <taxon>Dicranidae</taxon>
        <taxon>Pseudoditrichales</taxon>
        <taxon>Ditrichaceae</taxon>
        <taxon>Ceratodon</taxon>
    </lineage>
</organism>
<evidence type="ECO:0000256" key="6">
    <source>
        <dbReference type="ARBA" id="ARBA00048348"/>
    </source>
</evidence>
<dbReference type="PANTHER" id="PTHR18952">
    <property type="entry name" value="CARBONIC ANHYDRASE"/>
    <property type="match status" value="1"/>
</dbReference>
<evidence type="ECO:0000313" key="9">
    <source>
        <dbReference type="EMBL" id="KAG0556956.1"/>
    </source>
</evidence>
<dbReference type="SUPFAM" id="SSF51069">
    <property type="entry name" value="Carbonic anhydrase"/>
    <property type="match status" value="1"/>
</dbReference>
<gene>
    <name evidence="9" type="ORF">KC19_11G090700</name>
</gene>
<dbReference type="InterPro" id="IPR036398">
    <property type="entry name" value="CA_dom_sf"/>
</dbReference>
<dbReference type="EC" id="4.2.1.1" evidence="2"/>
<dbReference type="PANTHER" id="PTHR18952:SF265">
    <property type="entry name" value="CARBONIC ANHYDRASE"/>
    <property type="match status" value="1"/>
</dbReference>
<dbReference type="EMBL" id="CM026432">
    <property type="protein sequence ID" value="KAG0556956.1"/>
    <property type="molecule type" value="Genomic_DNA"/>
</dbReference>
<name>A0A8T0GC14_CERPU</name>
<reference evidence="9 10" key="1">
    <citation type="submission" date="2020-06" db="EMBL/GenBank/DDBJ databases">
        <title>WGS assembly of Ceratodon purpureus strain R40.</title>
        <authorList>
            <person name="Carey S.B."/>
            <person name="Jenkins J."/>
            <person name="Shu S."/>
            <person name="Lovell J.T."/>
            <person name="Sreedasyam A."/>
            <person name="Maumus F."/>
            <person name="Tiley G.P."/>
            <person name="Fernandez-Pozo N."/>
            <person name="Barry K."/>
            <person name="Chen C."/>
            <person name="Wang M."/>
            <person name="Lipzen A."/>
            <person name="Daum C."/>
            <person name="Saski C.A."/>
            <person name="Payton A.C."/>
            <person name="Mcbreen J.C."/>
            <person name="Conrad R.E."/>
            <person name="Kollar L.M."/>
            <person name="Olsson S."/>
            <person name="Huttunen S."/>
            <person name="Landis J.B."/>
            <person name="Wickett N.J."/>
            <person name="Johnson M.G."/>
            <person name="Rensing S.A."/>
            <person name="Grimwood J."/>
            <person name="Schmutz J."/>
            <person name="Mcdaniel S.F."/>
        </authorList>
    </citation>
    <scope>NUCLEOTIDE SEQUENCE [LARGE SCALE GENOMIC DNA]</scope>
    <source>
        <strain evidence="9 10">R40</strain>
    </source>
</reference>
<dbReference type="Gene3D" id="3.10.200.10">
    <property type="entry name" value="Alpha carbonic anhydrase"/>
    <property type="match status" value="1"/>
</dbReference>
<dbReference type="PROSITE" id="PS51144">
    <property type="entry name" value="ALPHA_CA_2"/>
    <property type="match status" value="1"/>
</dbReference>
<feature type="region of interest" description="Disordered" evidence="7">
    <location>
        <begin position="80"/>
        <end position="103"/>
    </location>
</feature>
<dbReference type="GO" id="GO:0004089">
    <property type="term" value="F:carbonate dehydratase activity"/>
    <property type="evidence" value="ECO:0007669"/>
    <property type="project" value="UniProtKB-EC"/>
</dbReference>
<dbReference type="AlphaFoldDB" id="A0A8T0GC14"/>
<dbReference type="SMART" id="SM01057">
    <property type="entry name" value="Carb_anhydrase"/>
    <property type="match status" value="1"/>
</dbReference>
<dbReference type="CDD" id="cd03124">
    <property type="entry name" value="alpha_CA_prokaryotic_like"/>
    <property type="match status" value="1"/>
</dbReference>
<comment type="catalytic activity">
    <reaction evidence="6">
        <text>hydrogencarbonate + H(+) = CO2 + H2O</text>
        <dbReference type="Rhea" id="RHEA:10748"/>
        <dbReference type="ChEBI" id="CHEBI:15377"/>
        <dbReference type="ChEBI" id="CHEBI:15378"/>
        <dbReference type="ChEBI" id="CHEBI:16526"/>
        <dbReference type="ChEBI" id="CHEBI:17544"/>
        <dbReference type="EC" id="4.2.1.1"/>
    </reaction>
</comment>
<evidence type="ECO:0000256" key="2">
    <source>
        <dbReference type="ARBA" id="ARBA00012925"/>
    </source>
</evidence>
<sequence length="373" mass="40414">MASVGMSSLMTSLNGVAYSSSTRASLQHSITARSTNNLDSSQKLKSDLRPIHGSDILKLPFTTHHSHNYRRVKCHKMQTKCSSSETNHDADPRPSKSGSPSIRLINRRATMVASFGALAFGSCSCCEAVLAAEDWSYGGPSGPPTWTGTCATGAKQSPIDVNMRKITLGQATLGELVFDYKPSTPTFTNPGHGTMEVDFPEGINKLRLKGRELNLVQFHFHTPSEHAYDGLRFPMEAHLVHQDAASKAFAVVGIMLDATPKAKPNEALAAALQYSPLKKGKPPLTVPKDLRVTPASLLPSATQNNIRRYVHYSGSLTTPPCQESVDWILLETPLTVSTNEVVEFLKFVGNDQTLALNARPIQPVNGRPISQGP</sequence>
<dbReference type="InterPro" id="IPR041891">
    <property type="entry name" value="Alpha_CA_prokaryot-like"/>
</dbReference>
<feature type="domain" description="Alpha-carbonic anhydrase" evidence="8">
    <location>
        <begin position="133"/>
        <end position="373"/>
    </location>
</feature>
<dbReference type="InterPro" id="IPR023561">
    <property type="entry name" value="Carbonic_anhydrase_a-class"/>
</dbReference>
<protein>
    <recommendedName>
        <fullName evidence="2">carbonic anhydrase</fullName>
        <ecNumber evidence="2">4.2.1.1</ecNumber>
    </recommendedName>
</protein>
<evidence type="ECO:0000256" key="1">
    <source>
        <dbReference type="ARBA" id="ARBA00010718"/>
    </source>
</evidence>
<dbReference type="Pfam" id="PF00194">
    <property type="entry name" value="Carb_anhydrase"/>
    <property type="match status" value="1"/>
</dbReference>
<proteinExistence type="inferred from homology"/>
<comment type="caution">
    <text evidence="9">The sequence shown here is derived from an EMBL/GenBank/DDBJ whole genome shotgun (WGS) entry which is preliminary data.</text>
</comment>
<keyword evidence="4" id="KW-0862">Zinc</keyword>
<evidence type="ECO:0000256" key="7">
    <source>
        <dbReference type="SAM" id="MobiDB-lite"/>
    </source>
</evidence>